<evidence type="ECO:0000313" key="1">
    <source>
        <dbReference type="EMBL" id="OHE98110.1"/>
    </source>
</evidence>
<dbReference type="GeneID" id="34559773"/>
<dbReference type="EMBL" id="MJBS01000050">
    <property type="protein sequence ID" value="OHE98110.1"/>
    <property type="molecule type" value="Genomic_DNA"/>
</dbReference>
<dbReference type="Proteomes" id="UP000176998">
    <property type="component" value="Unassembled WGS sequence"/>
</dbReference>
<dbReference type="AlphaFoldDB" id="A0A1G4B9M2"/>
<name>A0A1G4B9M2_9PEZI</name>
<comment type="caution">
    <text evidence="1">The sequence shown here is derived from an EMBL/GenBank/DDBJ whole genome shotgun (WGS) entry which is preliminary data.</text>
</comment>
<dbReference type="OrthoDB" id="4839716at2759"/>
<accession>A0A1G4B9M2</accession>
<sequence>MEYDCASALSRLSELLSLPPNHPDKVSVTAALHRLHLAWWRAAADASAFTDWPDWVTAHLDADDLDQALSLSFGTRVPQTPAHKADVVSRFHNAANALNLSPEAMFLWLGRDVPLKAASTKLLSSLINGRGSTFSASHVLAAVRAAANARHNDHLLPPEPMSIDVTKASKSLKQPQPQPQVVVEEPSEPEIGLPEPAVENFQPDPAIIIPSLESPPPGVPVPVPAAASPLFDPPPHITNAEFLHDDVEMTDAPPAMVVTQHPDGSLSFEYQGLDPAAARFLSHVIELSKLDVPLQLRGSGTWASCLAITTHAHATVEAIIHSGVDTTFKRLHA</sequence>
<reference evidence="1 2" key="1">
    <citation type="submission" date="2016-09" db="EMBL/GenBank/DDBJ databases">
        <authorList>
            <person name="Capua I."/>
            <person name="De Benedictis P."/>
            <person name="Joannis T."/>
            <person name="Lombin L.H."/>
            <person name="Cattoli G."/>
        </authorList>
    </citation>
    <scope>NUCLEOTIDE SEQUENCE [LARGE SCALE GENOMIC DNA]</scope>
    <source>
        <strain evidence="1 2">IMI 309357</strain>
    </source>
</reference>
<protein>
    <submittedName>
        <fullName evidence="1">Uncharacterized protein</fullName>
    </submittedName>
</protein>
<proteinExistence type="predicted"/>
<dbReference type="RefSeq" id="XP_022475261.1">
    <property type="nucleotide sequence ID" value="XM_022618263.1"/>
</dbReference>
<evidence type="ECO:0000313" key="2">
    <source>
        <dbReference type="Proteomes" id="UP000176998"/>
    </source>
</evidence>
<organism evidence="1 2">
    <name type="scientific">Colletotrichum orchidophilum</name>
    <dbReference type="NCBI Taxonomy" id="1209926"/>
    <lineage>
        <taxon>Eukaryota</taxon>
        <taxon>Fungi</taxon>
        <taxon>Dikarya</taxon>
        <taxon>Ascomycota</taxon>
        <taxon>Pezizomycotina</taxon>
        <taxon>Sordariomycetes</taxon>
        <taxon>Hypocreomycetidae</taxon>
        <taxon>Glomerellales</taxon>
        <taxon>Glomerellaceae</taxon>
        <taxon>Colletotrichum</taxon>
    </lineage>
</organism>
<gene>
    <name evidence="1" type="ORF">CORC01_06624</name>
</gene>
<keyword evidence="2" id="KW-1185">Reference proteome</keyword>